<proteinExistence type="predicted"/>
<protein>
    <submittedName>
        <fullName evidence="2">Uncharacterized protein</fullName>
    </submittedName>
</protein>
<reference evidence="2" key="1">
    <citation type="submission" date="2022-11" db="UniProtKB">
        <authorList>
            <consortium name="WormBaseParasite"/>
        </authorList>
    </citation>
    <scope>IDENTIFICATION</scope>
</reference>
<organism evidence="1 2">
    <name type="scientific">Panagrolaimus sp. JU765</name>
    <dbReference type="NCBI Taxonomy" id="591449"/>
    <lineage>
        <taxon>Eukaryota</taxon>
        <taxon>Metazoa</taxon>
        <taxon>Ecdysozoa</taxon>
        <taxon>Nematoda</taxon>
        <taxon>Chromadorea</taxon>
        <taxon>Rhabditida</taxon>
        <taxon>Tylenchina</taxon>
        <taxon>Panagrolaimomorpha</taxon>
        <taxon>Panagrolaimoidea</taxon>
        <taxon>Panagrolaimidae</taxon>
        <taxon>Panagrolaimus</taxon>
    </lineage>
</organism>
<evidence type="ECO:0000313" key="2">
    <source>
        <dbReference type="WBParaSite" id="JU765_v2.g16457.t1"/>
    </source>
</evidence>
<dbReference type="Proteomes" id="UP000887576">
    <property type="component" value="Unplaced"/>
</dbReference>
<evidence type="ECO:0000313" key="1">
    <source>
        <dbReference type="Proteomes" id="UP000887576"/>
    </source>
</evidence>
<accession>A0AC34QHQ0</accession>
<sequence>MTSTICPVLIFSDNDTALSPSTLISISKNVSGFSIVLKNVATAEVQYLTFKPNLELFASSLKVKPICHYMSVNENAEVNMLSLCSSDTITGTFQFGTSYFILDVASNGEFGMIPQNSGQCFWYNNRHKRSVGDSIPTYYAEYLDGKRRYVELALVADNSMYKKYGMDENKVLDRLHAIANIVNGIYMPLNIRVTLVYATIWKDGDLIEVTSASDLTLTKFLDFRRNLMKIHPHDNAQLVTEIKFDNLVIGKAYKGTMCSYEYSGGIISDHSPNAASVASTSAHEMGHSFGMEHDPQGCQCPTPICLMEASNGGYSNLSYFSSCSLHYLQQSFVRKMDYCLFNVPKKVFGGAKCGNGIVEDGEDCDCGNLVICPNKCCVASKCQLAKDAVCASGDCCDIQTCKPKPKAAICRPIVGECDLPEFCDGDTGDCPADFFVQNGLACPEKKQDYCYEGECGSRDDQCKMIWGQEANTGDQSCFRSNLQGNRWGNCGFNNNTEAYLPCKSKDYTCGKLFCNSANTKPIFGDISSVIPFHISSVSLNGTKVDCRAVHTTYSDGKYIKDPAMVRDGAKCGKEGICVGANCEELSEITRFAPKCDPGNCFNKGICNNVGNCHCEYGYGGPGCDIPGYGGSVNSGPATDQAFNALAYAIVLIAALLTIFACIDVFYHRKRNKWLHSMVWNFLRECLNIHAIRVPTRKAPPPPGGRARRSDDPNAVWGDDPNTLHVGNRPVIPTSSYFPHPTAPMFVLEDTTSSPSPPAIPLKSNRSDHRQNAHIGFKPEVKALNLPNRAEDSSSDENSPNIPPPVPAHRQKPTAKPPPPIKEKPKLPQKPPVASKPVSVRSIAAKFDAKNSDVDLL</sequence>
<name>A0AC34QHQ0_9BILA</name>
<dbReference type="WBParaSite" id="JU765_v2.g16457.t1">
    <property type="protein sequence ID" value="JU765_v2.g16457.t1"/>
    <property type="gene ID" value="JU765_v2.g16457"/>
</dbReference>